<dbReference type="OrthoDB" id="10252017at2759"/>
<evidence type="ECO:0000256" key="2">
    <source>
        <dbReference type="SAM" id="Phobius"/>
    </source>
</evidence>
<comment type="caution">
    <text evidence="3">The sequence shown here is derived from an EMBL/GenBank/DDBJ whole genome shotgun (WGS) entry which is preliminary data.</text>
</comment>
<dbReference type="Proteomes" id="UP000245119">
    <property type="component" value="Linkage Group LG9"/>
</dbReference>
<dbReference type="AlphaFoldDB" id="A0A2T7NU18"/>
<keyword evidence="2" id="KW-0472">Membrane</keyword>
<gene>
    <name evidence="3" type="ORF">C0Q70_15155</name>
</gene>
<feature type="region of interest" description="Disordered" evidence="1">
    <location>
        <begin position="44"/>
        <end position="99"/>
    </location>
</feature>
<keyword evidence="2" id="KW-1133">Transmembrane helix</keyword>
<accession>A0A2T7NU18</accession>
<dbReference type="PROSITE" id="PS51257">
    <property type="entry name" value="PROKAR_LIPOPROTEIN"/>
    <property type="match status" value="1"/>
</dbReference>
<organism evidence="3 4">
    <name type="scientific">Pomacea canaliculata</name>
    <name type="common">Golden apple snail</name>
    <dbReference type="NCBI Taxonomy" id="400727"/>
    <lineage>
        <taxon>Eukaryota</taxon>
        <taxon>Metazoa</taxon>
        <taxon>Spiralia</taxon>
        <taxon>Lophotrochozoa</taxon>
        <taxon>Mollusca</taxon>
        <taxon>Gastropoda</taxon>
        <taxon>Caenogastropoda</taxon>
        <taxon>Architaenioglossa</taxon>
        <taxon>Ampullarioidea</taxon>
        <taxon>Ampullariidae</taxon>
        <taxon>Pomacea</taxon>
    </lineage>
</organism>
<proteinExistence type="predicted"/>
<sequence length="131" mass="14225">MTSSRDDKEALSVAGPLAGTAVGCAIVFFILGVLAGLWLRRPRSHQPSAKLGSHDNISTNCDLATSSTMTRQAEHPGTTSSEDASDHSNNVYDELKARNDDSKATYTSLRFQNESKECAEPSDYINTRKCK</sequence>
<evidence type="ECO:0000256" key="1">
    <source>
        <dbReference type="SAM" id="MobiDB-lite"/>
    </source>
</evidence>
<name>A0A2T7NU18_POMCA</name>
<protein>
    <submittedName>
        <fullName evidence="3">Uncharacterized protein</fullName>
    </submittedName>
</protein>
<keyword evidence="4" id="KW-1185">Reference proteome</keyword>
<evidence type="ECO:0000313" key="4">
    <source>
        <dbReference type="Proteomes" id="UP000245119"/>
    </source>
</evidence>
<keyword evidence="2" id="KW-0812">Transmembrane</keyword>
<dbReference type="EMBL" id="PZQS01000009">
    <property type="protein sequence ID" value="PVD24670.1"/>
    <property type="molecule type" value="Genomic_DNA"/>
</dbReference>
<feature type="transmembrane region" description="Helical" evidence="2">
    <location>
        <begin position="20"/>
        <end position="39"/>
    </location>
</feature>
<feature type="compositionally biased region" description="Polar residues" evidence="1">
    <location>
        <begin position="55"/>
        <end position="91"/>
    </location>
</feature>
<reference evidence="3 4" key="1">
    <citation type="submission" date="2018-04" db="EMBL/GenBank/DDBJ databases">
        <title>The genome of golden apple snail Pomacea canaliculata provides insight into stress tolerance and invasive adaptation.</title>
        <authorList>
            <person name="Liu C."/>
            <person name="Liu B."/>
            <person name="Ren Y."/>
            <person name="Zhang Y."/>
            <person name="Wang H."/>
            <person name="Li S."/>
            <person name="Jiang F."/>
            <person name="Yin L."/>
            <person name="Zhang G."/>
            <person name="Qian W."/>
            <person name="Fan W."/>
        </authorList>
    </citation>
    <scope>NUCLEOTIDE SEQUENCE [LARGE SCALE GENOMIC DNA]</scope>
    <source>
        <strain evidence="3">SZHN2017</strain>
        <tissue evidence="3">Muscle</tissue>
    </source>
</reference>
<evidence type="ECO:0000313" key="3">
    <source>
        <dbReference type="EMBL" id="PVD24670.1"/>
    </source>
</evidence>